<reference evidence="1 2" key="1">
    <citation type="submission" date="2011-06" db="EMBL/GenBank/DDBJ databases">
        <title>Genomic sequence of Methylobacter tundripaludum SV96.</title>
        <authorList>
            <consortium name="US DOE Joint Genome Institute"/>
            <person name="Lucas S."/>
            <person name="Han J."/>
            <person name="Lapidus A."/>
            <person name="Cheng J.-F."/>
            <person name="Goodwin L."/>
            <person name="Pitluck S."/>
            <person name="Held B."/>
            <person name="Detter J.C."/>
            <person name="Han C."/>
            <person name="Tapia R."/>
            <person name="Land M."/>
            <person name="Hauser L."/>
            <person name="Kyrpides N."/>
            <person name="Ivanova N."/>
            <person name="Ovchinnikova G."/>
            <person name="Pagani I."/>
            <person name="Klotz M.G."/>
            <person name="Dispirito A.A."/>
            <person name="Murrell J.C."/>
            <person name="Dunfield P."/>
            <person name="Kalyuzhnaya M.G."/>
            <person name="Svenning M."/>
            <person name="Trotsenko Y.A."/>
            <person name="Stein L.Y."/>
            <person name="Woyke T."/>
        </authorList>
    </citation>
    <scope>NUCLEOTIDE SEQUENCE [LARGE SCALE GENOMIC DNA]</scope>
    <source>
        <strain evidence="2">ATCC BAA-1195 / DSM 17260 / SV96</strain>
    </source>
</reference>
<dbReference type="AlphaFoldDB" id="G3J073"/>
<keyword evidence="2" id="KW-1185">Reference proteome</keyword>
<evidence type="ECO:0000313" key="2">
    <source>
        <dbReference type="Proteomes" id="UP000004664"/>
    </source>
</evidence>
<dbReference type="HOGENOM" id="CLU_2771213_0_0_6"/>
<gene>
    <name evidence="1" type="ORF">Mettu_3741</name>
</gene>
<accession>G3J073</accession>
<evidence type="ECO:0000313" key="1">
    <source>
        <dbReference type="EMBL" id="EGW20595.1"/>
    </source>
</evidence>
<dbReference type="Proteomes" id="UP000004664">
    <property type="component" value="Unassembled WGS sequence"/>
</dbReference>
<dbReference type="STRING" id="697282.Mettu_3741"/>
<protein>
    <submittedName>
        <fullName evidence="1">Uncharacterized protein</fullName>
    </submittedName>
</protein>
<name>G3J073_METTV</name>
<dbReference type="EMBL" id="JH109153">
    <property type="protein sequence ID" value="EGW20595.1"/>
    <property type="molecule type" value="Genomic_DNA"/>
</dbReference>
<sequence>METERERSNDDLYGCKEVEHQKIGALGAAGISGHVTFATCLLDTQNENNAPDRPSFLIHYESTQLKPLP</sequence>
<organism evidence="1 2">
    <name type="scientific">Methylobacter tundripaludum (strain ATCC BAA-1195 / DSM 17260 / SV96)</name>
    <dbReference type="NCBI Taxonomy" id="697282"/>
    <lineage>
        <taxon>Bacteria</taxon>
        <taxon>Pseudomonadati</taxon>
        <taxon>Pseudomonadota</taxon>
        <taxon>Gammaproteobacteria</taxon>
        <taxon>Methylococcales</taxon>
        <taxon>Methylococcaceae</taxon>
        <taxon>Methylobacter</taxon>
    </lineage>
</organism>
<proteinExistence type="predicted"/>